<sequence>MILHVAAHYRCVGEQQIHEPIAQQTGLSDEVLAAIRANAPPPLGTARQRLLAEVANELLTTKKLSAALYERAVRELGERTLIEVVGILGYYALVAYTLNAFEMRLE</sequence>
<evidence type="ECO:0008006" key="4">
    <source>
        <dbReference type="Google" id="ProtNLM"/>
    </source>
</evidence>
<dbReference type="Gene3D" id="1.20.1290.10">
    <property type="entry name" value="AhpD-like"/>
    <property type="match status" value="1"/>
</dbReference>
<evidence type="ECO:0000256" key="1">
    <source>
        <dbReference type="SAM" id="Phobius"/>
    </source>
</evidence>
<keyword evidence="1" id="KW-0812">Transmembrane</keyword>
<name>A0A9X2APG0_9BURK</name>
<keyword evidence="3" id="KW-1185">Reference proteome</keyword>
<feature type="transmembrane region" description="Helical" evidence="1">
    <location>
        <begin position="81"/>
        <end position="101"/>
    </location>
</feature>
<accession>A0A9X2APG0</accession>
<keyword evidence="1" id="KW-1133">Transmembrane helix</keyword>
<dbReference type="EMBL" id="JALGBI010000002">
    <property type="protein sequence ID" value="MCJ0765349.1"/>
    <property type="molecule type" value="Genomic_DNA"/>
</dbReference>
<proteinExistence type="predicted"/>
<dbReference type="SUPFAM" id="SSF69118">
    <property type="entry name" value="AhpD-like"/>
    <property type="match status" value="1"/>
</dbReference>
<evidence type="ECO:0000313" key="3">
    <source>
        <dbReference type="Proteomes" id="UP001139447"/>
    </source>
</evidence>
<protein>
    <recommendedName>
        <fullName evidence="4">Carboxymuconolactone decarboxylase family protein</fullName>
    </recommendedName>
</protein>
<dbReference type="Proteomes" id="UP001139447">
    <property type="component" value="Unassembled WGS sequence"/>
</dbReference>
<evidence type="ECO:0000313" key="2">
    <source>
        <dbReference type="EMBL" id="MCJ0765349.1"/>
    </source>
</evidence>
<organism evidence="2 3">
    <name type="scientific">Variovorax terrae</name>
    <dbReference type="NCBI Taxonomy" id="2923278"/>
    <lineage>
        <taxon>Bacteria</taxon>
        <taxon>Pseudomonadati</taxon>
        <taxon>Pseudomonadota</taxon>
        <taxon>Betaproteobacteria</taxon>
        <taxon>Burkholderiales</taxon>
        <taxon>Comamonadaceae</taxon>
        <taxon>Variovorax</taxon>
    </lineage>
</organism>
<comment type="caution">
    <text evidence="2">The sequence shown here is derived from an EMBL/GenBank/DDBJ whole genome shotgun (WGS) entry which is preliminary data.</text>
</comment>
<reference evidence="2" key="1">
    <citation type="submission" date="2022-03" db="EMBL/GenBank/DDBJ databases">
        <authorList>
            <person name="Woo C.Y."/>
        </authorList>
    </citation>
    <scope>NUCLEOTIDE SEQUENCE</scope>
    <source>
        <strain evidence="2">CYS-02</strain>
    </source>
</reference>
<dbReference type="AlphaFoldDB" id="A0A9X2APG0"/>
<dbReference type="InterPro" id="IPR029032">
    <property type="entry name" value="AhpD-like"/>
</dbReference>
<dbReference type="PANTHER" id="PTHR34846:SF11">
    <property type="entry name" value="4-CARBOXYMUCONOLACTONE DECARBOXYLASE FAMILY PROTEIN (AFU_ORTHOLOGUE AFUA_6G11590)"/>
    <property type="match status" value="1"/>
</dbReference>
<gene>
    <name evidence="2" type="ORF">MMF98_19235</name>
</gene>
<dbReference type="PANTHER" id="PTHR34846">
    <property type="entry name" value="4-CARBOXYMUCONOLACTONE DECARBOXYLASE FAMILY PROTEIN (AFU_ORTHOLOGUE AFUA_6G11590)"/>
    <property type="match status" value="1"/>
</dbReference>
<keyword evidence="1" id="KW-0472">Membrane</keyword>